<dbReference type="Pfam" id="PF02625">
    <property type="entry name" value="XdhC_CoxI"/>
    <property type="match status" value="1"/>
</dbReference>
<dbReference type="InterPro" id="IPR052698">
    <property type="entry name" value="MoCofactor_Util/Proc"/>
</dbReference>
<dbReference type="PANTHER" id="PTHR30388">
    <property type="entry name" value="ALDEHYDE OXIDOREDUCTASE MOLYBDENUM COFACTOR ASSEMBLY PROTEIN"/>
    <property type="match status" value="1"/>
</dbReference>
<accession>A0A923KY37</accession>
<dbReference type="AlphaFoldDB" id="A0A923KY37"/>
<dbReference type="PANTHER" id="PTHR30388:SF6">
    <property type="entry name" value="XANTHINE DEHYDROGENASE SUBUNIT A-RELATED"/>
    <property type="match status" value="1"/>
</dbReference>
<proteinExistence type="predicted"/>
<dbReference type="Pfam" id="PF13478">
    <property type="entry name" value="XdhC_C"/>
    <property type="match status" value="1"/>
</dbReference>
<evidence type="ECO:0000313" key="3">
    <source>
        <dbReference type="EMBL" id="MBC3933828.1"/>
    </source>
</evidence>
<sequence length="292" mass="31506">MRSAPDYLQALLRLTPADQAVLITITDAKGSTPRISGTRMLVTAAAQFDTIGGGHLEWKAIATARLWLSEAGAPGPARELHLALGPSLGQCCGGALSLKLERTDGWSQAEWQQQTACMQRERANLPQLYLFGAGHVGQALVNILQAIPCQITWIDERDHLFPADLPPQVICEATDTPEALIAAASPGASFLVMTHHHGLDLLLTEHILKRSDAGWFGLIGSQTKRARFEHRLIERGIARQDLSRMVCPVGLPGIEGKEPGVIAVAVAAQLLQVWAARPTLSPLTPQLIQDAR</sequence>
<evidence type="ECO:0000259" key="2">
    <source>
        <dbReference type="Pfam" id="PF13478"/>
    </source>
</evidence>
<dbReference type="NCBIfam" id="TIGR02964">
    <property type="entry name" value="xanthine_xdhC"/>
    <property type="match status" value="1"/>
</dbReference>
<organism evidence="3 4">
    <name type="scientific">Undibacterium rugosum</name>
    <dbReference type="NCBI Taxonomy" id="2762291"/>
    <lineage>
        <taxon>Bacteria</taxon>
        <taxon>Pseudomonadati</taxon>
        <taxon>Pseudomonadota</taxon>
        <taxon>Betaproteobacteria</taxon>
        <taxon>Burkholderiales</taxon>
        <taxon>Oxalobacteraceae</taxon>
        <taxon>Undibacterium</taxon>
    </lineage>
</organism>
<dbReference type="Gene3D" id="3.40.50.720">
    <property type="entry name" value="NAD(P)-binding Rossmann-like Domain"/>
    <property type="match status" value="1"/>
</dbReference>
<reference evidence="3" key="1">
    <citation type="submission" date="2020-08" db="EMBL/GenBank/DDBJ databases">
        <title>Novel species isolated from subtropical streams in China.</title>
        <authorList>
            <person name="Lu H."/>
        </authorList>
    </citation>
    <scope>NUCLEOTIDE SEQUENCE</scope>
    <source>
        <strain evidence="3">CY7W</strain>
    </source>
</reference>
<feature type="domain" description="XdhC- CoxI" evidence="1">
    <location>
        <begin position="18"/>
        <end position="71"/>
    </location>
</feature>
<gene>
    <name evidence="3" type="primary">xdhC</name>
    <name evidence="3" type="ORF">H8K47_00515</name>
</gene>
<evidence type="ECO:0000313" key="4">
    <source>
        <dbReference type="Proteomes" id="UP000612361"/>
    </source>
</evidence>
<comment type="caution">
    <text evidence="3">The sequence shown here is derived from an EMBL/GenBank/DDBJ whole genome shotgun (WGS) entry which is preliminary data.</text>
</comment>
<name>A0A923KY37_9BURK</name>
<dbReference type="EMBL" id="JACOGG010000001">
    <property type="protein sequence ID" value="MBC3933828.1"/>
    <property type="molecule type" value="Genomic_DNA"/>
</dbReference>
<dbReference type="InterPro" id="IPR027051">
    <property type="entry name" value="XdhC_Rossmann_dom"/>
</dbReference>
<dbReference type="RefSeq" id="WP_186879478.1">
    <property type="nucleotide sequence ID" value="NZ_JACOGG010000001.1"/>
</dbReference>
<dbReference type="InterPro" id="IPR014308">
    <property type="entry name" value="Xanthine_DH_XdhC"/>
</dbReference>
<dbReference type="InterPro" id="IPR003777">
    <property type="entry name" value="XdhC_CoxI"/>
</dbReference>
<protein>
    <submittedName>
        <fullName evidence="3">Xanthine dehydrogenase accessory protein XdhC</fullName>
    </submittedName>
</protein>
<keyword evidence="4" id="KW-1185">Reference proteome</keyword>
<feature type="domain" description="XdhC Rossmann" evidence="2">
    <location>
        <begin position="128"/>
        <end position="270"/>
    </location>
</feature>
<evidence type="ECO:0000259" key="1">
    <source>
        <dbReference type="Pfam" id="PF02625"/>
    </source>
</evidence>
<dbReference type="Proteomes" id="UP000612361">
    <property type="component" value="Unassembled WGS sequence"/>
</dbReference>